<dbReference type="SMART" id="SM00034">
    <property type="entry name" value="CLECT"/>
    <property type="match status" value="1"/>
</dbReference>
<dbReference type="RefSeq" id="XP_032329056.1">
    <property type="nucleotide sequence ID" value="XM_032473165.1"/>
</dbReference>
<organism evidence="8 9">
    <name type="scientific">Camelus ferus</name>
    <name type="common">Wild bactrian camel</name>
    <name type="synonym">Camelus bactrianus ferus</name>
    <dbReference type="NCBI Taxonomy" id="419612"/>
    <lineage>
        <taxon>Eukaryota</taxon>
        <taxon>Metazoa</taxon>
        <taxon>Chordata</taxon>
        <taxon>Craniata</taxon>
        <taxon>Vertebrata</taxon>
        <taxon>Euteleostomi</taxon>
        <taxon>Mammalia</taxon>
        <taxon>Eutheria</taxon>
        <taxon>Laurasiatheria</taxon>
        <taxon>Artiodactyla</taxon>
        <taxon>Tylopoda</taxon>
        <taxon>Camelidae</taxon>
        <taxon>Camelus</taxon>
    </lineage>
</organism>
<feature type="transmembrane region" description="Helical" evidence="6">
    <location>
        <begin position="54"/>
        <end position="80"/>
    </location>
</feature>
<keyword evidence="8" id="KW-1185">Reference proteome</keyword>
<accession>A0A8B8SFQ7</accession>
<evidence type="ECO:0000313" key="8">
    <source>
        <dbReference type="Proteomes" id="UP000694856"/>
    </source>
</evidence>
<dbReference type="PROSITE" id="PS50041">
    <property type="entry name" value="C_TYPE_LECTIN_2"/>
    <property type="match status" value="1"/>
</dbReference>
<comment type="subcellular location">
    <subcellularLocation>
        <location evidence="1">Membrane</location>
        <topology evidence="1">Single-pass type II membrane protein</topology>
    </subcellularLocation>
</comment>
<reference evidence="9" key="1">
    <citation type="submission" date="2025-08" db="UniProtKB">
        <authorList>
            <consortium name="RefSeq"/>
        </authorList>
    </citation>
    <scope>IDENTIFICATION</scope>
    <source>
        <tissue evidence="9">Ear skin</tissue>
    </source>
</reference>
<keyword evidence="2" id="KW-0430">Lectin</keyword>
<dbReference type="Gene3D" id="3.10.100.10">
    <property type="entry name" value="Mannose-Binding Protein A, subunit A"/>
    <property type="match status" value="1"/>
</dbReference>
<evidence type="ECO:0000256" key="5">
    <source>
        <dbReference type="ARBA" id="ARBA00023157"/>
    </source>
</evidence>
<dbReference type="GO" id="GO:0038023">
    <property type="term" value="F:signaling receptor activity"/>
    <property type="evidence" value="ECO:0007669"/>
    <property type="project" value="TreeGrafter"/>
</dbReference>
<dbReference type="AlphaFoldDB" id="A0A8B8SFQ7"/>
<keyword evidence="6" id="KW-0472">Membrane</keyword>
<protein>
    <submittedName>
        <fullName evidence="9">Killer cell lectin-like receptor subfamily B member 1 isoform X1</fullName>
    </submittedName>
</protein>
<dbReference type="GO" id="GO:0042269">
    <property type="term" value="P:regulation of natural killer cell mediated cytotoxicity"/>
    <property type="evidence" value="ECO:0007669"/>
    <property type="project" value="TreeGrafter"/>
</dbReference>
<dbReference type="Proteomes" id="UP000694856">
    <property type="component" value="Chromosome 34"/>
</dbReference>
<dbReference type="PANTHER" id="PTHR46784:SF1">
    <property type="entry name" value="KILLER CELL LECTIN-LIKE RECEPTOR SUBFAMILY B MEMBER 1"/>
    <property type="match status" value="1"/>
</dbReference>
<dbReference type="CDD" id="cd03593">
    <property type="entry name" value="CLECT_NK_receptors_like"/>
    <property type="match status" value="1"/>
</dbReference>
<evidence type="ECO:0000256" key="6">
    <source>
        <dbReference type="SAM" id="Phobius"/>
    </source>
</evidence>
<keyword evidence="3" id="KW-0735">Signal-anchor</keyword>
<dbReference type="InterPro" id="IPR051527">
    <property type="entry name" value="KLR_subfamily_B"/>
</dbReference>
<evidence type="ECO:0000259" key="7">
    <source>
        <dbReference type="PROSITE" id="PS50041"/>
    </source>
</evidence>
<proteinExistence type="predicted"/>
<evidence type="ECO:0000313" key="9">
    <source>
        <dbReference type="RefSeq" id="XP_032329056.1"/>
    </source>
</evidence>
<dbReference type="InterPro" id="IPR001304">
    <property type="entry name" value="C-type_lectin-like"/>
</dbReference>
<feature type="domain" description="C-type lectin" evidence="7">
    <location>
        <begin position="116"/>
        <end position="225"/>
    </location>
</feature>
<evidence type="ECO:0000256" key="2">
    <source>
        <dbReference type="ARBA" id="ARBA00022734"/>
    </source>
</evidence>
<keyword evidence="4 6" id="KW-1133">Transmembrane helix</keyword>
<dbReference type="GeneID" id="102515729"/>
<sequence length="233" mass="26397">MDGQVIYADLNLTRDTGLEHSSPPSLPQNELNGVNQVYFRNVSDACQGSSWHKLALQLSCVGMLLLVLTVIGLSVSVMFLRQKSSIERSSVIVQESRNETTARPPLLKCPTNWRPLRDKCLFFCHSSKPWNDSLADCFTKESSLLLIQDQEELRSIQSMIDKGVLFWIGLNFTLSEKNWKWINGSFLNSNILQITGDAKENSCVYISNSQILSENCDAEIKWICQKELKCCQK</sequence>
<gene>
    <name evidence="9" type="primary">KLRB1</name>
</gene>
<evidence type="ECO:0000256" key="1">
    <source>
        <dbReference type="ARBA" id="ARBA00004606"/>
    </source>
</evidence>
<dbReference type="GO" id="GO:0009986">
    <property type="term" value="C:cell surface"/>
    <property type="evidence" value="ECO:0007669"/>
    <property type="project" value="TreeGrafter"/>
</dbReference>
<dbReference type="GO" id="GO:0005886">
    <property type="term" value="C:plasma membrane"/>
    <property type="evidence" value="ECO:0007669"/>
    <property type="project" value="TreeGrafter"/>
</dbReference>
<keyword evidence="5" id="KW-1015">Disulfide bond</keyword>
<evidence type="ECO:0000256" key="3">
    <source>
        <dbReference type="ARBA" id="ARBA00022968"/>
    </source>
</evidence>
<keyword evidence="6" id="KW-0812">Transmembrane</keyword>
<dbReference type="SUPFAM" id="SSF56436">
    <property type="entry name" value="C-type lectin-like"/>
    <property type="match status" value="1"/>
</dbReference>
<dbReference type="InterPro" id="IPR033992">
    <property type="entry name" value="NKR-like_CTLD"/>
</dbReference>
<name>A0A8B8SFQ7_CAMFR</name>
<dbReference type="CTD" id="3820"/>
<dbReference type="InterPro" id="IPR016187">
    <property type="entry name" value="CTDL_fold"/>
</dbReference>
<dbReference type="GO" id="GO:0030246">
    <property type="term" value="F:carbohydrate binding"/>
    <property type="evidence" value="ECO:0007669"/>
    <property type="project" value="UniProtKB-KW"/>
</dbReference>
<evidence type="ECO:0000256" key="4">
    <source>
        <dbReference type="ARBA" id="ARBA00022989"/>
    </source>
</evidence>
<dbReference type="Pfam" id="PF00059">
    <property type="entry name" value="Lectin_C"/>
    <property type="match status" value="1"/>
</dbReference>
<dbReference type="InterPro" id="IPR016186">
    <property type="entry name" value="C-type_lectin-like/link_sf"/>
</dbReference>
<dbReference type="PANTHER" id="PTHR46784">
    <property type="entry name" value="KILLER CELL LECTIN-LIKE RECEPTOR SUBFAMILY B MEMBER 1"/>
    <property type="match status" value="1"/>
</dbReference>